<dbReference type="EMBL" id="JABXYJ010000014">
    <property type="protein sequence ID" value="NVO79412.1"/>
    <property type="molecule type" value="Genomic_DNA"/>
</dbReference>
<organism evidence="1 2">
    <name type="scientific">Undibacterium oligocarboniphilum</name>
    <dbReference type="NCBI Taxonomy" id="666702"/>
    <lineage>
        <taxon>Bacteria</taxon>
        <taxon>Pseudomonadati</taxon>
        <taxon>Pseudomonadota</taxon>
        <taxon>Betaproteobacteria</taxon>
        <taxon>Burkholderiales</taxon>
        <taxon>Oxalobacteraceae</taxon>
        <taxon>Undibacterium</taxon>
    </lineage>
</organism>
<dbReference type="NCBIfam" id="TIGR03737">
    <property type="entry name" value="PRTRC_B"/>
    <property type="match status" value="1"/>
</dbReference>
<comment type="caution">
    <text evidence="1">The sequence shown here is derived from an EMBL/GenBank/DDBJ whole genome shotgun (WGS) entry which is preliminary data.</text>
</comment>
<keyword evidence="2" id="KW-1185">Reference proteome</keyword>
<reference evidence="1 2" key="1">
    <citation type="submission" date="2020-06" db="EMBL/GenBank/DDBJ databases">
        <authorList>
            <person name="Qiu C."/>
            <person name="Liu Z."/>
        </authorList>
    </citation>
    <scope>NUCLEOTIDE SEQUENCE [LARGE SCALE GENOMIC DNA]</scope>
    <source>
        <strain evidence="1 2">EM 1</strain>
    </source>
</reference>
<proteinExistence type="predicted"/>
<dbReference type="InterPro" id="IPR032787">
    <property type="entry name" value="Prok-E2_D"/>
</dbReference>
<evidence type="ECO:0000313" key="2">
    <source>
        <dbReference type="Proteomes" id="UP000588051"/>
    </source>
</evidence>
<dbReference type="Proteomes" id="UP000588051">
    <property type="component" value="Unassembled WGS sequence"/>
</dbReference>
<sequence>MEFSINTNSESHSLKHAILIYQSDHHNGTHYLTKNEVTEINGKSVIGAGTMLTADALKQVANSLKTRQKKQENLAFLDTSVIAKSDKTIIWWVPAGKQKIFFNTKTEGLEKVAAVVDQPALVFFYSKKTWKVFALASNKRPNENTPLLVSPYLNVNDQHSICIGSTVMPKGLDHQLLTQAFFASAFTHSNYRSRPIKYDGDREQLWIDLINGKLTQFPRKCLPKCRLTVGDLIAEGSRRESISY</sequence>
<dbReference type="Pfam" id="PF14460">
    <property type="entry name" value="Prok-E2_D"/>
    <property type="match status" value="1"/>
</dbReference>
<dbReference type="InterPro" id="IPR022280">
    <property type="entry name" value="PRTRC_protein-B"/>
</dbReference>
<name>A0A850QFY9_9BURK</name>
<accession>A0A850QFY9</accession>
<evidence type="ECO:0000313" key="1">
    <source>
        <dbReference type="EMBL" id="NVO79412.1"/>
    </source>
</evidence>
<dbReference type="RefSeq" id="WP_176805075.1">
    <property type="nucleotide sequence ID" value="NZ_JABXYJ010000014.1"/>
</dbReference>
<gene>
    <name evidence="1" type="ORF">HV832_16455</name>
</gene>
<protein>
    <submittedName>
        <fullName evidence="1">PRTRC system protein B</fullName>
    </submittedName>
</protein>
<dbReference type="AlphaFoldDB" id="A0A850QFY9"/>